<sequence>MVDVDQRPVLVEEDCARVVKATTTPDQ</sequence>
<organism evidence="1">
    <name type="scientific">marine metagenome</name>
    <dbReference type="NCBI Taxonomy" id="408172"/>
    <lineage>
        <taxon>unclassified sequences</taxon>
        <taxon>metagenomes</taxon>
        <taxon>ecological metagenomes</taxon>
    </lineage>
</organism>
<name>A0A381Y8R0_9ZZZZ</name>
<protein>
    <submittedName>
        <fullName evidence="1">Uncharacterized protein</fullName>
    </submittedName>
</protein>
<proteinExistence type="predicted"/>
<dbReference type="AlphaFoldDB" id="A0A381Y8R0"/>
<gene>
    <name evidence="1" type="ORF">METZ01_LOCUS125661</name>
</gene>
<accession>A0A381Y8R0</accession>
<dbReference type="EMBL" id="UINC01017535">
    <property type="protein sequence ID" value="SVA72807.1"/>
    <property type="molecule type" value="Genomic_DNA"/>
</dbReference>
<reference evidence="1" key="1">
    <citation type="submission" date="2018-05" db="EMBL/GenBank/DDBJ databases">
        <authorList>
            <person name="Lanie J.A."/>
            <person name="Ng W.-L."/>
            <person name="Kazmierczak K.M."/>
            <person name="Andrzejewski T.M."/>
            <person name="Davidsen T.M."/>
            <person name="Wayne K.J."/>
            <person name="Tettelin H."/>
            <person name="Glass J.I."/>
            <person name="Rusch D."/>
            <person name="Podicherti R."/>
            <person name="Tsui H.-C.T."/>
            <person name="Winkler M.E."/>
        </authorList>
    </citation>
    <scope>NUCLEOTIDE SEQUENCE</scope>
</reference>
<evidence type="ECO:0000313" key="1">
    <source>
        <dbReference type="EMBL" id="SVA72807.1"/>
    </source>
</evidence>